<dbReference type="InterPro" id="IPR015939">
    <property type="entry name" value="Fum_Rdtase/Succ_DH_flav-like_C"/>
</dbReference>
<reference evidence="2 3" key="1">
    <citation type="submission" date="2020-03" db="EMBL/GenBank/DDBJ databases">
        <title>Salinimicrobium sp. nov, isolated from SCS.</title>
        <authorList>
            <person name="Cao W.R."/>
        </authorList>
    </citation>
    <scope>NUCLEOTIDE SEQUENCE [LARGE SCALE GENOMIC DNA]</scope>
    <source>
        <strain evidence="3">J15B91</strain>
    </source>
</reference>
<dbReference type="Proteomes" id="UP000703674">
    <property type="component" value="Unassembled WGS sequence"/>
</dbReference>
<gene>
    <name evidence="2" type="ORF">HC175_21470</name>
</gene>
<name>A0ABX1D8I0_9FLAO</name>
<feature type="non-terminal residue" evidence="2">
    <location>
        <position position="114"/>
    </location>
</feature>
<evidence type="ECO:0000313" key="2">
    <source>
        <dbReference type="EMBL" id="NJW55486.1"/>
    </source>
</evidence>
<feature type="domain" description="Fumarate reductase/succinate dehydrogenase flavoprotein-like C-terminal" evidence="1">
    <location>
        <begin position="68"/>
        <end position="111"/>
    </location>
</feature>
<dbReference type="SUPFAM" id="SSF46977">
    <property type="entry name" value="Succinate dehydrogenase/fumarate reductase flavoprotein C-terminal domain"/>
    <property type="match status" value="1"/>
</dbReference>
<dbReference type="Gene3D" id="1.20.58.100">
    <property type="entry name" value="Fumarate reductase/succinate dehydrogenase flavoprotein-like, C-terminal domain"/>
    <property type="match status" value="1"/>
</dbReference>
<feature type="non-terminal residue" evidence="2">
    <location>
        <position position="1"/>
    </location>
</feature>
<organism evidence="2 3">
    <name type="scientific">Salinimicrobium oceani</name>
    <dbReference type="NCBI Taxonomy" id="2722702"/>
    <lineage>
        <taxon>Bacteria</taxon>
        <taxon>Pseudomonadati</taxon>
        <taxon>Bacteroidota</taxon>
        <taxon>Flavobacteriia</taxon>
        <taxon>Flavobacteriales</taxon>
        <taxon>Flavobacteriaceae</taxon>
        <taxon>Salinimicrobium</taxon>
    </lineage>
</organism>
<evidence type="ECO:0000313" key="3">
    <source>
        <dbReference type="Proteomes" id="UP000703674"/>
    </source>
</evidence>
<dbReference type="InterPro" id="IPR037099">
    <property type="entry name" value="Fum_R/Succ_DH_flav-like_C_sf"/>
</dbReference>
<dbReference type="EMBL" id="JAAVJR010001206">
    <property type="protein sequence ID" value="NJW55486.1"/>
    <property type="molecule type" value="Genomic_DNA"/>
</dbReference>
<protein>
    <submittedName>
        <fullName evidence="2">Fumarate reductase/succinate dehydrogenase flavoprotein subunit</fullName>
    </submittedName>
</protein>
<proteinExistence type="predicted"/>
<accession>A0ABX1D8I0</accession>
<comment type="caution">
    <text evidence="2">The sequence shown here is derived from an EMBL/GenBank/DDBJ whole genome shotgun (WGS) entry which is preliminary data.</text>
</comment>
<keyword evidence="3" id="KW-1185">Reference proteome</keyword>
<dbReference type="Pfam" id="PF02910">
    <property type="entry name" value="Succ_DH_flav_C"/>
    <property type="match status" value="1"/>
</dbReference>
<sequence length="114" mass="12921">LGASALMQGLADGYFVLPYTMGDYLAADIRTGAIPTNSPEFDEAEQKVREQLERLMNTNGTKSVDHFHKRLGKIMWNKVGMSRNATHLREAIVEIKELREEFWKDVRIPGEVNG</sequence>
<evidence type="ECO:0000259" key="1">
    <source>
        <dbReference type="Pfam" id="PF02910"/>
    </source>
</evidence>